<dbReference type="CDD" id="cd00555">
    <property type="entry name" value="Maf"/>
    <property type="match status" value="1"/>
</dbReference>
<keyword evidence="5" id="KW-0546">Nucleotide metabolism</keyword>
<dbReference type="Gene3D" id="3.90.950.10">
    <property type="match status" value="1"/>
</dbReference>
<comment type="subcellular location">
    <subcellularLocation>
        <location evidence="2">Cytoplasm</location>
    </subcellularLocation>
</comment>
<name>A0A644Z8X5_9ZZZZ</name>
<sequence length="189" mass="20378">MHFVLASASPRRLSLLAQIGILADVRPSNFAELEDEDSSAYDMVRINALGKGRDVLKACQKSDVVIAADTIVALDSKILGKPKDAADAKAMLRSLSGRTHQVMTGVAIFNNERELIDVITTAVCFRQLTEAEIEAYVATGEPLDKAGAYGIQGYGALLVETIDGCYNNVVGLPLTKVYQMLAELEVTLF</sequence>
<dbReference type="PANTHER" id="PTHR43213">
    <property type="entry name" value="BIFUNCTIONAL DTTP/UTP PYROPHOSPHATASE/METHYLTRANSFERASE PROTEIN-RELATED"/>
    <property type="match status" value="1"/>
</dbReference>
<accession>A0A644Z8X5</accession>
<evidence type="ECO:0000256" key="5">
    <source>
        <dbReference type="ARBA" id="ARBA00023080"/>
    </source>
</evidence>
<comment type="cofactor">
    <cofactor evidence="1">
        <name>a divalent metal cation</name>
        <dbReference type="ChEBI" id="CHEBI:60240"/>
    </cofactor>
</comment>
<dbReference type="Pfam" id="PF02545">
    <property type="entry name" value="Maf"/>
    <property type="match status" value="1"/>
</dbReference>
<evidence type="ECO:0000256" key="2">
    <source>
        <dbReference type="ARBA" id="ARBA00004496"/>
    </source>
</evidence>
<proteinExistence type="inferred from homology"/>
<dbReference type="PIRSF" id="PIRSF006305">
    <property type="entry name" value="Maf"/>
    <property type="match status" value="1"/>
</dbReference>
<dbReference type="HAMAP" id="MF_00528">
    <property type="entry name" value="Maf"/>
    <property type="match status" value="1"/>
</dbReference>
<comment type="caution">
    <text evidence="6">The sequence shown here is derived from an EMBL/GenBank/DDBJ whole genome shotgun (WGS) entry which is preliminary data.</text>
</comment>
<dbReference type="EMBL" id="VSSQ01007827">
    <property type="protein sequence ID" value="MPM37099.1"/>
    <property type="molecule type" value="Genomic_DNA"/>
</dbReference>
<evidence type="ECO:0000256" key="3">
    <source>
        <dbReference type="ARBA" id="ARBA00022490"/>
    </source>
</evidence>
<dbReference type="NCBIfam" id="TIGR00172">
    <property type="entry name" value="maf"/>
    <property type="match status" value="1"/>
</dbReference>
<dbReference type="SUPFAM" id="SSF52972">
    <property type="entry name" value="ITPase-like"/>
    <property type="match status" value="1"/>
</dbReference>
<dbReference type="PANTHER" id="PTHR43213:SF5">
    <property type="entry name" value="BIFUNCTIONAL DTTP_UTP PYROPHOSPHATASE_METHYLTRANSFERASE PROTEIN-RELATED"/>
    <property type="match status" value="1"/>
</dbReference>
<keyword evidence="4" id="KW-0378">Hydrolase</keyword>
<dbReference type="GO" id="GO:0009117">
    <property type="term" value="P:nucleotide metabolic process"/>
    <property type="evidence" value="ECO:0007669"/>
    <property type="project" value="UniProtKB-KW"/>
</dbReference>
<dbReference type="GO" id="GO:0047429">
    <property type="term" value="F:nucleoside triphosphate diphosphatase activity"/>
    <property type="evidence" value="ECO:0007669"/>
    <property type="project" value="InterPro"/>
</dbReference>
<reference evidence="6" key="1">
    <citation type="submission" date="2019-08" db="EMBL/GenBank/DDBJ databases">
        <authorList>
            <person name="Kucharzyk K."/>
            <person name="Murdoch R.W."/>
            <person name="Higgins S."/>
            <person name="Loffler F."/>
        </authorList>
    </citation>
    <scope>NUCLEOTIDE SEQUENCE</scope>
</reference>
<dbReference type="GO" id="GO:0005737">
    <property type="term" value="C:cytoplasm"/>
    <property type="evidence" value="ECO:0007669"/>
    <property type="project" value="UniProtKB-SubCell"/>
</dbReference>
<evidence type="ECO:0000313" key="6">
    <source>
        <dbReference type="EMBL" id="MPM37099.1"/>
    </source>
</evidence>
<organism evidence="6">
    <name type="scientific">bioreactor metagenome</name>
    <dbReference type="NCBI Taxonomy" id="1076179"/>
    <lineage>
        <taxon>unclassified sequences</taxon>
        <taxon>metagenomes</taxon>
        <taxon>ecological metagenomes</taxon>
    </lineage>
</organism>
<keyword evidence="3" id="KW-0963">Cytoplasm</keyword>
<dbReference type="FunFam" id="3.90.950.10:FF:000005">
    <property type="entry name" value="7-methyl-GTP pyrophosphatase"/>
    <property type="match status" value="1"/>
</dbReference>
<evidence type="ECO:0000256" key="1">
    <source>
        <dbReference type="ARBA" id="ARBA00001968"/>
    </source>
</evidence>
<protein>
    <submittedName>
        <fullName evidence="6">Maf-like protein YhdE</fullName>
    </submittedName>
</protein>
<dbReference type="InterPro" id="IPR029001">
    <property type="entry name" value="ITPase-like_fam"/>
</dbReference>
<gene>
    <name evidence="6" type="primary">yhdE_4</name>
    <name evidence="6" type="ORF">SDC9_83705</name>
</gene>
<dbReference type="InterPro" id="IPR003697">
    <property type="entry name" value="Maf-like"/>
</dbReference>
<evidence type="ECO:0000256" key="4">
    <source>
        <dbReference type="ARBA" id="ARBA00022801"/>
    </source>
</evidence>
<dbReference type="AlphaFoldDB" id="A0A644Z8X5"/>